<evidence type="ECO:0000313" key="3">
    <source>
        <dbReference type="Proteomes" id="UP001156196"/>
    </source>
</evidence>
<dbReference type="PANTHER" id="PTHR43174:SF1">
    <property type="entry name" value="UDP-N-ACETYLGLUCOSAMINE 2-EPIMERASE"/>
    <property type="match status" value="1"/>
</dbReference>
<dbReference type="Pfam" id="PF02350">
    <property type="entry name" value="Epimerase_2"/>
    <property type="match status" value="1"/>
</dbReference>
<evidence type="ECO:0000313" key="2">
    <source>
        <dbReference type="EMBL" id="UYU17319.1"/>
    </source>
</evidence>
<evidence type="ECO:0000259" key="1">
    <source>
        <dbReference type="Pfam" id="PF02350"/>
    </source>
</evidence>
<dbReference type="SUPFAM" id="SSF53756">
    <property type="entry name" value="UDP-Glycosyltransferase/glycogen phosphorylase"/>
    <property type="match status" value="1"/>
</dbReference>
<dbReference type="RefSeq" id="WP_011845227.1">
    <property type="nucleotide sequence ID" value="NZ_CP109831.1"/>
</dbReference>
<dbReference type="PANTHER" id="PTHR43174">
    <property type="entry name" value="UDP-N-ACETYLGLUCOSAMINE 2-EPIMERASE"/>
    <property type="match status" value="1"/>
</dbReference>
<dbReference type="AlphaFoldDB" id="A0AAX3E514"/>
<dbReference type="InterPro" id="IPR003331">
    <property type="entry name" value="UDP_GlcNAc_Epimerase_2_dom"/>
</dbReference>
<keyword evidence="2" id="KW-0413">Isomerase</keyword>
<dbReference type="GeneID" id="4847332"/>
<dbReference type="NCBIfam" id="TIGR00236">
    <property type="entry name" value="wecB"/>
    <property type="match status" value="1"/>
</dbReference>
<protein>
    <submittedName>
        <fullName evidence="2">UDP-N-acetylglucosamine 2-epimerase (Non-hydrolyzing)</fullName>
        <ecNumber evidence="2">5.1.3.14</ecNumber>
    </submittedName>
</protein>
<proteinExistence type="predicted"/>
<accession>A0AAX3E514</accession>
<dbReference type="KEGG" id="msum:OH143_06245"/>
<organism evidence="2 3">
    <name type="scientific">Methanoculleus submarinus</name>
    <dbReference type="NCBI Taxonomy" id="204050"/>
    <lineage>
        <taxon>Archaea</taxon>
        <taxon>Methanobacteriati</taxon>
        <taxon>Methanobacteriota</taxon>
        <taxon>Stenosarchaea group</taxon>
        <taxon>Methanomicrobia</taxon>
        <taxon>Methanomicrobiales</taxon>
        <taxon>Methanomicrobiaceae</taxon>
        <taxon>Methanoculleus</taxon>
    </lineage>
</organism>
<keyword evidence="3" id="KW-1185">Reference proteome</keyword>
<name>A0AAX3E514_9EURY</name>
<dbReference type="CDD" id="cd03786">
    <property type="entry name" value="GTB_UDP-GlcNAc_2-Epimerase"/>
    <property type="match status" value="1"/>
</dbReference>
<dbReference type="GeneID" id="76730475"/>
<dbReference type="Gene3D" id="3.40.50.2000">
    <property type="entry name" value="Glycogen Phosphorylase B"/>
    <property type="match status" value="2"/>
</dbReference>
<dbReference type="Proteomes" id="UP001156196">
    <property type="component" value="Chromosome"/>
</dbReference>
<reference evidence="2" key="1">
    <citation type="submission" date="2022-10" db="EMBL/GenBank/DDBJ databases">
        <title>Complete genome of Methanoculleus submarinus DSM 15122.</title>
        <authorList>
            <person name="Chen S.-C."/>
            <person name="Lai S.-J."/>
            <person name="You Y.-T."/>
        </authorList>
    </citation>
    <scope>NUCLEOTIDE SEQUENCE</scope>
    <source>
        <strain evidence="2">DSM 15122</strain>
    </source>
</reference>
<feature type="domain" description="UDP-N-acetylglucosamine 2-epimerase" evidence="1">
    <location>
        <begin position="21"/>
        <end position="352"/>
    </location>
</feature>
<dbReference type="EC" id="5.1.3.14" evidence="2"/>
<sequence>MIAVVLGTRPEIVKMSPIIRECEARNLDYFILHSGQHYSYEMDWAFFEDLELPEPKYNLDVGSGTQAEQTGKILTGIEKVLMQEKPDIVLVQGDTNTVMAGALAAAKLHIRVGHVEAGLRSFDRTMPEEINRVVADHISDYLFVPTENARRYLLNEGIEENKICRTGNTIVDAVFQNREISKKRANILDTLGLEPREYFLVTSHRQENVDNPENLRNIITGLEAVHREYSLPVIFPMHPRTRKMVEQFGMSLDGVSVMNPIGFLEFLQIESNARLVMTDSGGVQEETCILGVPCVTLRENTERPETIEVGANVLAGTGAGKILTSVGQMLSRTGTWENPFGDGMAGRMIVTICGGLPGMRKVPIKSNTPSCIDQV</sequence>
<gene>
    <name evidence="2" type="primary">wecB</name>
    <name evidence="2" type="ORF">OH143_06245</name>
</gene>
<dbReference type="GO" id="GO:0008761">
    <property type="term" value="F:UDP-N-acetylglucosamine 2-epimerase activity"/>
    <property type="evidence" value="ECO:0007669"/>
    <property type="project" value="UniProtKB-EC"/>
</dbReference>
<dbReference type="InterPro" id="IPR029767">
    <property type="entry name" value="WecB-like"/>
</dbReference>
<dbReference type="EMBL" id="CP109831">
    <property type="protein sequence ID" value="UYU17319.1"/>
    <property type="molecule type" value="Genomic_DNA"/>
</dbReference>